<feature type="transmembrane region" description="Helical" evidence="1">
    <location>
        <begin position="12"/>
        <end position="30"/>
    </location>
</feature>
<dbReference type="EMBL" id="QDFR01000005">
    <property type="protein sequence ID" value="PVE52259.1"/>
    <property type="molecule type" value="Genomic_DNA"/>
</dbReference>
<feature type="domain" description="DUF1468" evidence="2">
    <location>
        <begin position="12"/>
        <end position="145"/>
    </location>
</feature>
<comment type="caution">
    <text evidence="3">The sequence shown here is derived from an EMBL/GenBank/DDBJ whole genome shotgun (WGS) entry which is preliminary data.</text>
</comment>
<accession>A0AA92C1F9</accession>
<keyword evidence="1" id="KW-0472">Membrane</keyword>
<name>A0AA92C1F9_RHIRH</name>
<reference evidence="3 4" key="1">
    <citation type="submission" date="2018-04" db="EMBL/GenBank/DDBJ databases">
        <authorList>
            <person name="Hagen T."/>
        </authorList>
    </citation>
    <scope>NUCLEOTIDE SEQUENCE [LARGE SCALE GENOMIC DNA]</scope>
    <source>
        <strain evidence="3 4">TPD7009</strain>
    </source>
</reference>
<gene>
    <name evidence="3" type="ORF">DC430_15525</name>
</gene>
<evidence type="ECO:0000259" key="2">
    <source>
        <dbReference type="Pfam" id="PF07331"/>
    </source>
</evidence>
<keyword evidence="1" id="KW-0812">Transmembrane</keyword>
<dbReference type="InterPro" id="IPR009936">
    <property type="entry name" value="DUF1468"/>
</dbReference>
<proteinExistence type="predicted"/>
<feature type="transmembrane region" description="Helical" evidence="1">
    <location>
        <begin position="97"/>
        <end position="115"/>
    </location>
</feature>
<protein>
    <submittedName>
        <fullName evidence="3">Small permease of tripartite tricarboxylate transporter</fullName>
    </submittedName>
</protein>
<dbReference type="Pfam" id="PF07331">
    <property type="entry name" value="TctB"/>
    <property type="match status" value="1"/>
</dbReference>
<dbReference type="Proteomes" id="UP000244335">
    <property type="component" value="Unassembled WGS sequence"/>
</dbReference>
<organism evidence="3 4">
    <name type="scientific">Rhizobium rhizogenes</name>
    <name type="common">Agrobacterium rhizogenes</name>
    <dbReference type="NCBI Taxonomy" id="359"/>
    <lineage>
        <taxon>Bacteria</taxon>
        <taxon>Pseudomonadati</taxon>
        <taxon>Pseudomonadota</taxon>
        <taxon>Alphaproteobacteria</taxon>
        <taxon>Hyphomicrobiales</taxon>
        <taxon>Rhizobiaceae</taxon>
        <taxon>Rhizobium/Agrobacterium group</taxon>
        <taxon>Rhizobium</taxon>
    </lineage>
</organism>
<evidence type="ECO:0000313" key="4">
    <source>
        <dbReference type="Proteomes" id="UP000244335"/>
    </source>
</evidence>
<evidence type="ECO:0000256" key="1">
    <source>
        <dbReference type="SAM" id="Phobius"/>
    </source>
</evidence>
<keyword evidence="1" id="KW-1133">Transmembrane helix</keyword>
<sequence>MTLIRGQRDFGIGVIYLALGIAGFLIARSYSFGTAGRMGPGYFPTIISSLLVLFGFVTIGRGLFRDGPPIDGINWKGVGLITLSVCAFGYLLERVGLVLALAMLVLLSAAASERFRFEVRAAVGLVALVIFCAIVFVEGLGLPMPLVGEWIKG</sequence>
<feature type="transmembrane region" description="Helical" evidence="1">
    <location>
        <begin position="122"/>
        <end position="142"/>
    </location>
</feature>
<dbReference type="AlphaFoldDB" id="A0AA92C1F9"/>
<dbReference type="RefSeq" id="WP_116494819.1">
    <property type="nucleotide sequence ID" value="NZ_QDFR01000005.1"/>
</dbReference>
<evidence type="ECO:0000313" key="3">
    <source>
        <dbReference type="EMBL" id="PVE52259.1"/>
    </source>
</evidence>
<feature type="transmembrane region" description="Helical" evidence="1">
    <location>
        <begin position="42"/>
        <end position="64"/>
    </location>
</feature>